<evidence type="ECO:0000256" key="6">
    <source>
        <dbReference type="ARBA" id="ARBA00023136"/>
    </source>
</evidence>
<protein>
    <recommendedName>
        <fullName evidence="11">G-protein coupled receptors family 1 profile domain-containing protein</fullName>
    </recommendedName>
</protein>
<dbReference type="Ensembl" id="ENSGACT00000011022.1">
    <property type="protein sequence ID" value="ENSGACP00000010999.1"/>
    <property type="gene ID" value="ENSGACG00000008316.1"/>
</dbReference>
<evidence type="ECO:0000256" key="1">
    <source>
        <dbReference type="ARBA" id="ARBA00004651"/>
    </source>
</evidence>
<evidence type="ECO:0000256" key="7">
    <source>
        <dbReference type="ARBA" id="ARBA00023170"/>
    </source>
</evidence>
<feature type="transmembrane region" description="Helical" evidence="10">
    <location>
        <begin position="106"/>
        <end position="128"/>
    </location>
</feature>
<dbReference type="OMA" id="CICPYFF"/>
<dbReference type="PRINTS" id="PR00237">
    <property type="entry name" value="GPCRRHODOPSN"/>
</dbReference>
<evidence type="ECO:0000256" key="4">
    <source>
        <dbReference type="ARBA" id="ARBA00022989"/>
    </source>
</evidence>
<dbReference type="SMART" id="SM01381">
    <property type="entry name" value="7TM_GPCR_Srsx"/>
    <property type="match status" value="1"/>
</dbReference>
<comment type="subcellular location">
    <subcellularLocation>
        <location evidence="1">Cell membrane</location>
        <topology evidence="1">Multi-pass membrane protein</topology>
    </subcellularLocation>
</comment>
<evidence type="ECO:0000256" key="8">
    <source>
        <dbReference type="ARBA" id="ARBA00023224"/>
    </source>
</evidence>
<dbReference type="PANTHER" id="PTHR24249">
    <property type="entry name" value="HISTAMINE RECEPTOR-RELATED G-PROTEIN COUPLED RECEPTOR"/>
    <property type="match status" value="1"/>
</dbReference>
<dbReference type="FunCoup" id="G3P076">
    <property type="interactions" value="24"/>
</dbReference>
<feature type="transmembrane region" description="Helical" evidence="10">
    <location>
        <begin position="71"/>
        <end position="94"/>
    </location>
</feature>
<feature type="transmembrane region" description="Helical" evidence="10">
    <location>
        <begin position="255"/>
        <end position="275"/>
    </location>
</feature>
<evidence type="ECO:0000256" key="5">
    <source>
        <dbReference type="ARBA" id="ARBA00023040"/>
    </source>
</evidence>
<feature type="transmembrane region" description="Helical" evidence="10">
    <location>
        <begin position="149"/>
        <end position="168"/>
    </location>
</feature>
<feature type="transmembrane region" description="Helical" evidence="10">
    <location>
        <begin position="35"/>
        <end position="59"/>
    </location>
</feature>
<dbReference type="InterPro" id="IPR000276">
    <property type="entry name" value="GPCR_Rhodpsn"/>
</dbReference>
<evidence type="ECO:0000259" key="11">
    <source>
        <dbReference type="PROSITE" id="PS50262"/>
    </source>
</evidence>
<evidence type="ECO:0000313" key="12">
    <source>
        <dbReference type="Ensembl" id="ENSGACP00000010999.1"/>
    </source>
</evidence>
<keyword evidence="6 10" id="KW-0472">Membrane</keyword>
<comment type="similarity">
    <text evidence="9">Belongs to the G-protein coupled receptor 1 family.</text>
</comment>
<dbReference type="InterPro" id="IPR017452">
    <property type="entry name" value="GPCR_Rhodpsn_7TM"/>
</dbReference>
<dbReference type="PROSITE" id="PS50262">
    <property type="entry name" value="G_PROTEIN_RECEP_F1_2"/>
    <property type="match status" value="1"/>
</dbReference>
<keyword evidence="7 9" id="KW-0675">Receptor</keyword>
<dbReference type="GO" id="GO:0005886">
    <property type="term" value="C:plasma membrane"/>
    <property type="evidence" value="ECO:0007669"/>
    <property type="project" value="UniProtKB-SubCell"/>
</dbReference>
<accession>G3P076</accession>
<dbReference type="SUPFAM" id="SSF81321">
    <property type="entry name" value="Family A G protein-coupled receptor-like"/>
    <property type="match status" value="1"/>
</dbReference>
<dbReference type="PANTHER" id="PTHR24249:SF381">
    <property type="entry name" value="TRACE AMINE ASSOCIATED RECEPTOR 19P-RELATED"/>
    <property type="match status" value="1"/>
</dbReference>
<feature type="transmembrane region" description="Helical" evidence="10">
    <location>
        <begin position="188"/>
        <end position="218"/>
    </location>
</feature>
<dbReference type="AlphaFoldDB" id="G3P076"/>
<keyword evidence="5 9" id="KW-0297">G-protein coupled receptor</keyword>
<dbReference type="PROSITE" id="PS00237">
    <property type="entry name" value="G_PROTEIN_RECEP_F1_1"/>
    <property type="match status" value="1"/>
</dbReference>
<evidence type="ECO:0000256" key="9">
    <source>
        <dbReference type="RuleBase" id="RU000688"/>
    </source>
</evidence>
<dbReference type="GO" id="GO:0001594">
    <property type="term" value="F:trace-amine receptor activity"/>
    <property type="evidence" value="ECO:0007669"/>
    <property type="project" value="TreeGrafter"/>
</dbReference>
<dbReference type="Pfam" id="PF00001">
    <property type="entry name" value="7tm_1"/>
    <property type="match status" value="1"/>
</dbReference>
<evidence type="ECO:0000256" key="3">
    <source>
        <dbReference type="ARBA" id="ARBA00022692"/>
    </source>
</evidence>
<keyword evidence="2" id="KW-1003">Cell membrane</keyword>
<keyword evidence="8 9" id="KW-0807">Transducer</keyword>
<feature type="domain" description="G-protein coupled receptors family 1 profile" evidence="11">
    <location>
        <begin position="51"/>
        <end position="304"/>
    </location>
</feature>
<feature type="transmembrane region" description="Helical" evidence="10">
    <location>
        <begin position="287"/>
        <end position="307"/>
    </location>
</feature>
<dbReference type="Gene3D" id="1.20.1070.10">
    <property type="entry name" value="Rhodopsin 7-helix transmembrane proteins"/>
    <property type="match status" value="1"/>
</dbReference>
<dbReference type="InParanoid" id="G3P076"/>
<organism evidence="12">
    <name type="scientific">Gasterosteus aculeatus</name>
    <name type="common">Three-spined stickleback</name>
    <dbReference type="NCBI Taxonomy" id="69293"/>
    <lineage>
        <taxon>Eukaryota</taxon>
        <taxon>Metazoa</taxon>
        <taxon>Chordata</taxon>
        <taxon>Craniata</taxon>
        <taxon>Vertebrata</taxon>
        <taxon>Euteleostomi</taxon>
        <taxon>Actinopterygii</taxon>
        <taxon>Neopterygii</taxon>
        <taxon>Teleostei</taxon>
        <taxon>Neoteleostei</taxon>
        <taxon>Acanthomorphata</taxon>
        <taxon>Eupercaria</taxon>
        <taxon>Perciformes</taxon>
        <taxon>Cottioidei</taxon>
        <taxon>Gasterosteales</taxon>
        <taxon>Gasterosteidae</taxon>
        <taxon>Gasterosteus</taxon>
    </lineage>
</organism>
<reference evidence="12" key="1">
    <citation type="submission" date="2006-01" db="EMBL/GenBank/DDBJ databases">
        <authorList>
            <person name="Lindblad-Toh K."/>
            <person name="Mauceli E."/>
            <person name="Grabherr M."/>
            <person name="Chang J.L."/>
            <person name="Lander E.S."/>
        </authorList>
    </citation>
    <scope>NUCLEOTIDE SEQUENCE [LARGE SCALE GENOMIC DNA]</scope>
</reference>
<keyword evidence="4 10" id="KW-1133">Transmembrane helix</keyword>
<dbReference type="STRING" id="69293.ENSGACP00000010999"/>
<dbReference type="FunFam" id="1.20.1070.10:FF:000279">
    <property type="entry name" value="Trace amine-associated receptor 16f"/>
    <property type="match status" value="1"/>
</dbReference>
<sequence>RVSSLRMKSLEDDELCFPHINSSCRKVVRPHFVSMLTYILLSSISLLTVTLNLMVIISISHFRQLHTPTNLLLLSLAVSDFFVGLIVFFQIVLIEDCWFLGDHMCILYTFLDYIITSASVGTMVLISVDRYVAICEPLHYSNKVTQKRVTICVCLCWTGSAIYSTLPLKDNLTEPGRNNSCFGECVIVINYIAGLADLFLIFIGPVTVIIVLYMRVFVVAVTQARVMRSHVAVLPHKFSMNITAKKSEMKAARTLGVVIVVFLLCVCPYYCVALSDQDTLINVSSGTIVVCVFYFNSCLNPLIYAFFYPWFRRSMKLIVTLEILQPGSYVVTTFVS</sequence>
<evidence type="ECO:0000256" key="10">
    <source>
        <dbReference type="SAM" id="Phobius"/>
    </source>
</evidence>
<dbReference type="CDD" id="cd15055">
    <property type="entry name" value="7tmA_TAARs"/>
    <property type="match status" value="1"/>
</dbReference>
<dbReference type="eggNOG" id="KOG3656">
    <property type="taxonomic scope" value="Eukaryota"/>
</dbReference>
<keyword evidence="3 9" id="KW-0812">Transmembrane</keyword>
<dbReference type="InterPro" id="IPR050569">
    <property type="entry name" value="TAAR"/>
</dbReference>
<evidence type="ECO:0000256" key="2">
    <source>
        <dbReference type="ARBA" id="ARBA00022475"/>
    </source>
</evidence>
<name>G3P076_GASAC</name>
<proteinExistence type="inferred from homology"/>
<reference evidence="12" key="2">
    <citation type="submission" date="2024-04" db="UniProtKB">
        <authorList>
            <consortium name="Ensembl"/>
        </authorList>
    </citation>
    <scope>IDENTIFICATION</scope>
</reference>